<dbReference type="InterPro" id="IPR011067">
    <property type="entry name" value="Plasmid_toxin/cell-grow_inhib"/>
</dbReference>
<dbReference type="OrthoDB" id="9813510at2"/>
<dbReference type="RefSeq" id="WP_130430057.1">
    <property type="nucleotide sequence ID" value="NZ_SHKP01000004.1"/>
</dbReference>
<comment type="caution">
    <text evidence="8">The sequence shown here is derived from an EMBL/GenBank/DDBJ whole genome shotgun (WGS) entry which is preliminary data.</text>
</comment>
<reference evidence="8 9" key="1">
    <citation type="submission" date="2019-02" db="EMBL/GenBank/DDBJ databases">
        <title>Genomic Encyclopedia of Type Strains, Phase IV (KMG-IV): sequencing the most valuable type-strain genomes for metagenomic binning, comparative biology and taxonomic classification.</title>
        <authorList>
            <person name="Goeker M."/>
        </authorList>
    </citation>
    <scope>NUCLEOTIDE SEQUENCE [LARGE SCALE GENOMIC DNA]</scope>
    <source>
        <strain evidence="8 9">DSM 19570</strain>
    </source>
</reference>
<keyword evidence="5" id="KW-0804">Transcription</keyword>
<keyword evidence="9" id="KW-1185">Reference proteome</keyword>
<dbReference type="Gene3D" id="2.30.30.110">
    <property type="match status" value="1"/>
</dbReference>
<proteinExistence type="inferred from homology"/>
<protein>
    <recommendedName>
        <fullName evidence="2">Toxin CcdB</fullName>
    </recommendedName>
    <alternativeName>
        <fullName evidence="7">Cytotoxic protein CcdB</fullName>
    </alternativeName>
    <alternativeName>
        <fullName evidence="6">Protein LetD</fullName>
    </alternativeName>
</protein>
<dbReference type="AlphaFoldDB" id="A0A4Q7VZH4"/>
<evidence type="ECO:0000313" key="9">
    <source>
        <dbReference type="Proteomes" id="UP000293671"/>
    </source>
</evidence>
<dbReference type="GO" id="GO:0008657">
    <property type="term" value="F:DNA topoisomerase type II (double strand cut, ATP-hydrolyzing) inhibitor activity"/>
    <property type="evidence" value="ECO:0007669"/>
    <property type="project" value="InterPro"/>
</dbReference>
<evidence type="ECO:0000256" key="4">
    <source>
        <dbReference type="ARBA" id="ARBA00023015"/>
    </source>
</evidence>
<evidence type="ECO:0000256" key="6">
    <source>
        <dbReference type="ARBA" id="ARBA00029628"/>
    </source>
</evidence>
<evidence type="ECO:0000256" key="3">
    <source>
        <dbReference type="ARBA" id="ARBA00022491"/>
    </source>
</evidence>
<name>A0A4Q7VZH4_9BURK</name>
<accession>A0A4Q7VZH4</accession>
<evidence type="ECO:0000256" key="1">
    <source>
        <dbReference type="ARBA" id="ARBA00005230"/>
    </source>
</evidence>
<dbReference type="InterPro" id="IPR002712">
    <property type="entry name" value="CcdB"/>
</dbReference>
<dbReference type="SUPFAM" id="SSF50118">
    <property type="entry name" value="Cell growth inhibitor/plasmid maintenance toxic component"/>
    <property type="match status" value="1"/>
</dbReference>
<dbReference type="Pfam" id="PF01845">
    <property type="entry name" value="CcdB"/>
    <property type="match status" value="1"/>
</dbReference>
<dbReference type="EMBL" id="SHKP01000004">
    <property type="protein sequence ID" value="RZU02284.1"/>
    <property type="molecule type" value="Genomic_DNA"/>
</dbReference>
<dbReference type="GO" id="GO:0006276">
    <property type="term" value="P:plasmid maintenance"/>
    <property type="evidence" value="ECO:0007669"/>
    <property type="project" value="InterPro"/>
</dbReference>
<evidence type="ECO:0000256" key="7">
    <source>
        <dbReference type="ARBA" id="ARBA00033135"/>
    </source>
</evidence>
<keyword evidence="3" id="KW-0678">Repressor</keyword>
<evidence type="ECO:0000256" key="5">
    <source>
        <dbReference type="ARBA" id="ARBA00023163"/>
    </source>
</evidence>
<evidence type="ECO:0000256" key="2">
    <source>
        <dbReference type="ARBA" id="ARBA00015075"/>
    </source>
</evidence>
<evidence type="ECO:0000313" key="8">
    <source>
        <dbReference type="EMBL" id="RZU02284.1"/>
    </source>
</evidence>
<keyword evidence="4" id="KW-0805">Transcription regulation</keyword>
<sequence length="105" mass="11596">MAQFDLYANPSAAQRQAFPYVVVLQSDHLDHYSTRLVMPLSRLKRVPDTLPRRLALTVSVDGETLHLASHLCAPLPARLLTEPLRSLRDQAPSLLDALDAVISGL</sequence>
<dbReference type="Proteomes" id="UP000293671">
    <property type="component" value="Unassembled WGS sequence"/>
</dbReference>
<gene>
    <name evidence="8" type="ORF">EV670_0307</name>
</gene>
<comment type="similarity">
    <text evidence="1">Belongs to the CcdB toxin family.</text>
</comment>
<organism evidence="8 9">
    <name type="scientific">Rivibacter subsaxonicus</name>
    <dbReference type="NCBI Taxonomy" id="457575"/>
    <lineage>
        <taxon>Bacteria</taxon>
        <taxon>Pseudomonadati</taxon>
        <taxon>Pseudomonadota</taxon>
        <taxon>Betaproteobacteria</taxon>
        <taxon>Burkholderiales</taxon>
        <taxon>Rivibacter</taxon>
    </lineage>
</organism>